<dbReference type="GO" id="GO:0015937">
    <property type="term" value="P:coenzyme A biosynthetic process"/>
    <property type="evidence" value="ECO:0007669"/>
    <property type="project" value="InterPro"/>
</dbReference>
<dbReference type="GO" id="GO:0005524">
    <property type="term" value="F:ATP binding"/>
    <property type="evidence" value="ECO:0007669"/>
    <property type="project" value="UniProtKB-KW"/>
</dbReference>
<comment type="caution">
    <text evidence="6">The sequence shown here is derived from an EMBL/GenBank/DDBJ whole genome shotgun (WGS) entry which is preliminary data.</text>
</comment>
<dbReference type="CDD" id="cd02022">
    <property type="entry name" value="DPCK"/>
    <property type="match status" value="1"/>
</dbReference>
<evidence type="ECO:0000256" key="1">
    <source>
        <dbReference type="ARBA" id="ARBA00009018"/>
    </source>
</evidence>
<protein>
    <recommendedName>
        <fullName evidence="4">Dephospho-CoA kinase domain-containing protein</fullName>
    </recommendedName>
</protein>
<evidence type="ECO:0000256" key="2">
    <source>
        <dbReference type="ARBA" id="ARBA00022741"/>
    </source>
</evidence>
<keyword evidence="3" id="KW-0067">ATP-binding</keyword>
<evidence type="ECO:0000256" key="5">
    <source>
        <dbReference type="SAM" id="Phobius"/>
    </source>
</evidence>
<proteinExistence type="inferred from homology"/>
<dbReference type="InterPro" id="IPR001977">
    <property type="entry name" value="Depp_CoAkinase"/>
</dbReference>
<keyword evidence="5" id="KW-1133">Transmembrane helix</keyword>
<keyword evidence="5" id="KW-0472">Membrane</keyword>
<gene>
    <name evidence="6" type="ORF">PYX00_004822</name>
</gene>
<dbReference type="Pfam" id="PF01121">
    <property type="entry name" value="CoaE"/>
    <property type="match status" value="1"/>
</dbReference>
<dbReference type="GO" id="GO:0005737">
    <property type="term" value="C:cytoplasm"/>
    <property type="evidence" value="ECO:0007669"/>
    <property type="project" value="UniProtKB-ARBA"/>
</dbReference>
<keyword evidence="2" id="KW-0547">Nucleotide-binding</keyword>
<dbReference type="NCBIfam" id="TIGR00152">
    <property type="entry name" value="dephospho-CoA kinase"/>
    <property type="match status" value="1"/>
</dbReference>
<dbReference type="AlphaFoldDB" id="A0AAW2I7Z3"/>
<name>A0AAW2I7Z3_9NEOP</name>
<organism evidence="6">
    <name type="scientific">Menopon gallinae</name>
    <name type="common">poultry shaft louse</name>
    <dbReference type="NCBI Taxonomy" id="328185"/>
    <lineage>
        <taxon>Eukaryota</taxon>
        <taxon>Metazoa</taxon>
        <taxon>Ecdysozoa</taxon>
        <taxon>Arthropoda</taxon>
        <taxon>Hexapoda</taxon>
        <taxon>Insecta</taxon>
        <taxon>Pterygota</taxon>
        <taxon>Neoptera</taxon>
        <taxon>Paraneoptera</taxon>
        <taxon>Psocodea</taxon>
        <taxon>Troctomorpha</taxon>
        <taxon>Phthiraptera</taxon>
        <taxon>Amblycera</taxon>
        <taxon>Menoponidae</taxon>
        <taxon>Menopon</taxon>
    </lineage>
</organism>
<dbReference type="PROSITE" id="PS51219">
    <property type="entry name" value="DPCK"/>
    <property type="match status" value="1"/>
</dbReference>
<sequence>MFLVGITGGIASGKSTVAQIFVDSGFPVIDADVMARKVVEPGRKAWHKLKKAFGDEIFHEDGTLNREKLGEIIFDNSEKRKILNEITHPEIMKAMVNEAIKIGFKGYPFVVLAIPLLFESGELVDFMHKIIVVNCEEEEQIRRLVARNKLTEEQAKKRISCQMTLESKCEMADLVVENSGSFEETREQVEKIIKYLKTLKFHYKIRIYILLFISFIAYVILYFTVLK</sequence>
<dbReference type="InterPro" id="IPR027417">
    <property type="entry name" value="P-loop_NTPase"/>
</dbReference>
<dbReference type="SUPFAM" id="SSF52540">
    <property type="entry name" value="P-loop containing nucleoside triphosphate hydrolases"/>
    <property type="match status" value="1"/>
</dbReference>
<dbReference type="HAMAP" id="MF_00376">
    <property type="entry name" value="Dephospho_CoA_kinase"/>
    <property type="match status" value="1"/>
</dbReference>
<evidence type="ECO:0000256" key="4">
    <source>
        <dbReference type="ARBA" id="ARBA00044157"/>
    </source>
</evidence>
<dbReference type="GO" id="GO:0004140">
    <property type="term" value="F:dephospho-CoA kinase activity"/>
    <property type="evidence" value="ECO:0007669"/>
    <property type="project" value="InterPro"/>
</dbReference>
<dbReference type="PANTHER" id="PTHR10695:SF46">
    <property type="entry name" value="BIFUNCTIONAL COENZYME A SYNTHASE-RELATED"/>
    <property type="match status" value="1"/>
</dbReference>
<feature type="transmembrane region" description="Helical" evidence="5">
    <location>
        <begin position="207"/>
        <end position="225"/>
    </location>
</feature>
<keyword evidence="5" id="KW-0812">Transmembrane</keyword>
<reference evidence="6" key="1">
    <citation type="journal article" date="2024" name="Gigascience">
        <title>Chromosome-level genome of the poultry shaft louse Menopon gallinae provides insight into the host-switching and adaptive evolution of parasitic lice.</title>
        <authorList>
            <person name="Xu Y."/>
            <person name="Ma L."/>
            <person name="Liu S."/>
            <person name="Liang Y."/>
            <person name="Liu Q."/>
            <person name="He Z."/>
            <person name="Tian L."/>
            <person name="Duan Y."/>
            <person name="Cai W."/>
            <person name="Li H."/>
            <person name="Song F."/>
        </authorList>
    </citation>
    <scope>NUCLEOTIDE SEQUENCE</scope>
    <source>
        <strain evidence="6">Cailab_2023a</strain>
    </source>
</reference>
<dbReference type="PANTHER" id="PTHR10695">
    <property type="entry name" value="DEPHOSPHO-COA KINASE-RELATED"/>
    <property type="match status" value="1"/>
</dbReference>
<dbReference type="FunFam" id="3.40.50.300:FF:000485">
    <property type="entry name" value="Dephospho-CoA kinase CAB5"/>
    <property type="match status" value="1"/>
</dbReference>
<accession>A0AAW2I7Z3</accession>
<dbReference type="EMBL" id="JARGDH010000002">
    <property type="protein sequence ID" value="KAL0277585.1"/>
    <property type="molecule type" value="Genomic_DNA"/>
</dbReference>
<comment type="similarity">
    <text evidence="1">Belongs to the CoaE family.</text>
</comment>
<evidence type="ECO:0000256" key="3">
    <source>
        <dbReference type="ARBA" id="ARBA00022840"/>
    </source>
</evidence>
<evidence type="ECO:0000313" key="6">
    <source>
        <dbReference type="EMBL" id="KAL0277585.1"/>
    </source>
</evidence>
<dbReference type="Gene3D" id="3.40.50.300">
    <property type="entry name" value="P-loop containing nucleotide triphosphate hydrolases"/>
    <property type="match status" value="1"/>
</dbReference>